<name>A0ABS4IY14_9BACL</name>
<dbReference type="EMBL" id="JAGGLB010000013">
    <property type="protein sequence ID" value="MBP1992480.1"/>
    <property type="molecule type" value="Genomic_DNA"/>
</dbReference>
<evidence type="ECO:0008006" key="3">
    <source>
        <dbReference type="Google" id="ProtNLM"/>
    </source>
</evidence>
<comment type="caution">
    <text evidence="1">The sequence shown here is derived from an EMBL/GenBank/DDBJ whole genome shotgun (WGS) entry which is preliminary data.</text>
</comment>
<protein>
    <recommendedName>
        <fullName evidence="3">Transposase DDE domain-containing protein</fullName>
    </recommendedName>
</protein>
<keyword evidence="2" id="KW-1185">Reference proteome</keyword>
<accession>A0ABS4IY14</accession>
<sequence length="58" mass="6357">MNDKGCPIVASAADETALRHFMSDGKGLITTLLTRLLTPLHKNIPRIWNLAGKPCNIK</sequence>
<gene>
    <name evidence="1" type="ORF">J2Z66_004088</name>
</gene>
<evidence type="ECO:0000313" key="1">
    <source>
        <dbReference type="EMBL" id="MBP1992480.1"/>
    </source>
</evidence>
<reference evidence="1 2" key="1">
    <citation type="submission" date="2021-03" db="EMBL/GenBank/DDBJ databases">
        <title>Genomic Encyclopedia of Type Strains, Phase IV (KMG-IV): sequencing the most valuable type-strain genomes for metagenomic binning, comparative biology and taxonomic classification.</title>
        <authorList>
            <person name="Goeker M."/>
        </authorList>
    </citation>
    <scope>NUCLEOTIDE SEQUENCE [LARGE SCALE GENOMIC DNA]</scope>
    <source>
        <strain evidence="1 2">DSM 26048</strain>
    </source>
</reference>
<evidence type="ECO:0000313" key="2">
    <source>
        <dbReference type="Proteomes" id="UP001519287"/>
    </source>
</evidence>
<dbReference type="Proteomes" id="UP001519287">
    <property type="component" value="Unassembled WGS sequence"/>
</dbReference>
<proteinExistence type="predicted"/>
<organism evidence="1 2">
    <name type="scientific">Paenibacillus eucommiae</name>
    <dbReference type="NCBI Taxonomy" id="1355755"/>
    <lineage>
        <taxon>Bacteria</taxon>
        <taxon>Bacillati</taxon>
        <taxon>Bacillota</taxon>
        <taxon>Bacilli</taxon>
        <taxon>Bacillales</taxon>
        <taxon>Paenibacillaceae</taxon>
        <taxon>Paenibacillus</taxon>
    </lineage>
</organism>